<accession>A0A0C2J760</accession>
<comment type="caution">
    <text evidence="2">The sequence shown here is derived from an EMBL/GenBank/DDBJ whole genome shotgun (WGS) entry which is preliminary data.</text>
</comment>
<feature type="domain" description="Serpin" evidence="1">
    <location>
        <begin position="5"/>
        <end position="215"/>
    </location>
</feature>
<dbReference type="Proteomes" id="UP000031668">
    <property type="component" value="Unassembled WGS sequence"/>
</dbReference>
<evidence type="ECO:0000313" key="3">
    <source>
        <dbReference type="Proteomes" id="UP000031668"/>
    </source>
</evidence>
<dbReference type="Pfam" id="PF00079">
    <property type="entry name" value="Serpin"/>
    <property type="match status" value="1"/>
</dbReference>
<dbReference type="Gene3D" id="2.30.39.10">
    <property type="entry name" value="Alpha-1-antitrypsin, domain 1"/>
    <property type="match status" value="1"/>
</dbReference>
<reference evidence="2 3" key="1">
    <citation type="journal article" date="2014" name="Genome Biol. Evol.">
        <title>The genome of the myxosporean Thelohanellus kitauei shows adaptations to nutrient acquisition within its fish host.</title>
        <authorList>
            <person name="Yang Y."/>
            <person name="Xiong J."/>
            <person name="Zhou Z."/>
            <person name="Huo F."/>
            <person name="Miao W."/>
            <person name="Ran C."/>
            <person name="Liu Y."/>
            <person name="Zhang J."/>
            <person name="Feng J."/>
            <person name="Wang M."/>
            <person name="Wang M."/>
            <person name="Wang L."/>
            <person name="Yao B."/>
        </authorList>
    </citation>
    <scope>NUCLEOTIDE SEQUENCE [LARGE SCALE GENOMIC DNA]</scope>
    <source>
        <strain evidence="2">Wuqing</strain>
    </source>
</reference>
<dbReference type="InterPro" id="IPR042178">
    <property type="entry name" value="Serpin_sf_1"/>
</dbReference>
<dbReference type="InterPro" id="IPR023796">
    <property type="entry name" value="Serpin_dom"/>
</dbReference>
<gene>
    <name evidence="2" type="ORF">RF11_08250</name>
</gene>
<dbReference type="EMBL" id="JWZT01000743">
    <property type="protein sequence ID" value="KII73634.1"/>
    <property type="molecule type" value="Genomic_DNA"/>
</dbReference>
<dbReference type="InterPro" id="IPR042185">
    <property type="entry name" value="Serpin_sf_2"/>
</dbReference>
<dbReference type="InterPro" id="IPR036186">
    <property type="entry name" value="Serpin_sf"/>
</dbReference>
<protein>
    <recommendedName>
        <fullName evidence="1">Serpin domain-containing protein</fullName>
    </recommendedName>
</protein>
<dbReference type="SUPFAM" id="SSF56574">
    <property type="entry name" value="Serpins"/>
    <property type="match status" value="1"/>
</dbReference>
<evidence type="ECO:0000313" key="2">
    <source>
        <dbReference type="EMBL" id="KII73634.1"/>
    </source>
</evidence>
<dbReference type="OrthoDB" id="5962704at2759"/>
<keyword evidence="3" id="KW-1185">Reference proteome</keyword>
<proteinExistence type="predicted"/>
<sequence length="236" mass="28077">MADTINQLSLKLANYYFDNHEEMTTISVSGYVTYFTLLLINFGLQGQAKYDLSAFLDCNYSYIEFSFEKNVFEYECINLLRMDELSHIGSARSAIFHSRYLFETFQLMAIQSFDFQPKPIDPVNSQHQYFSIYEWSNIFKKLPHGYIFSESQLSELILFIVNEIEIKFQWFAPANKRYTRTKTFTDIYSRQYEIKMMRLIDYLSFYNDLQLKASIYFVRLKQTGILAFNLGFLRTV</sequence>
<evidence type="ECO:0000259" key="1">
    <source>
        <dbReference type="Pfam" id="PF00079"/>
    </source>
</evidence>
<organism evidence="2 3">
    <name type="scientific">Thelohanellus kitauei</name>
    <name type="common">Myxosporean</name>
    <dbReference type="NCBI Taxonomy" id="669202"/>
    <lineage>
        <taxon>Eukaryota</taxon>
        <taxon>Metazoa</taxon>
        <taxon>Cnidaria</taxon>
        <taxon>Myxozoa</taxon>
        <taxon>Myxosporea</taxon>
        <taxon>Bivalvulida</taxon>
        <taxon>Platysporina</taxon>
        <taxon>Myxobolidae</taxon>
        <taxon>Thelohanellus</taxon>
    </lineage>
</organism>
<dbReference type="Gene3D" id="3.30.497.10">
    <property type="entry name" value="Antithrombin, subunit I, domain 2"/>
    <property type="match status" value="1"/>
</dbReference>
<name>A0A0C2J760_THEKT</name>
<dbReference type="AlphaFoldDB" id="A0A0C2J760"/>